<gene>
    <name evidence="2" type="ORF">FOA19_10035</name>
</gene>
<dbReference type="RefSeq" id="WP_149090702.1">
    <property type="nucleotide sequence ID" value="NZ_VKKY01000002.1"/>
</dbReference>
<dbReference type="InterPro" id="IPR032710">
    <property type="entry name" value="NTF2-like_dom_sf"/>
</dbReference>
<feature type="domain" description="SnoaL-like" evidence="1">
    <location>
        <begin position="30"/>
        <end position="150"/>
    </location>
</feature>
<dbReference type="Gene3D" id="3.10.450.50">
    <property type="match status" value="1"/>
</dbReference>
<dbReference type="InterPro" id="IPR037401">
    <property type="entry name" value="SnoaL-like"/>
</dbReference>
<protein>
    <submittedName>
        <fullName evidence="2">Nuclear transport factor 2 family protein</fullName>
    </submittedName>
</protein>
<accession>A0A5B6TB01</accession>
<evidence type="ECO:0000259" key="1">
    <source>
        <dbReference type="Pfam" id="PF13474"/>
    </source>
</evidence>
<comment type="caution">
    <text evidence="2">The sequence shown here is derived from an EMBL/GenBank/DDBJ whole genome shotgun (WGS) entry which is preliminary data.</text>
</comment>
<name>A0A5B6TB01_9BACT</name>
<proteinExistence type="predicted"/>
<reference evidence="2 3" key="1">
    <citation type="submission" date="2019-07" db="EMBL/GenBank/DDBJ databases">
        <title>Rufibacter sp. nov., isolated from lake sediment.</title>
        <authorList>
            <person name="Qu J.-H."/>
        </authorList>
    </citation>
    <scope>NUCLEOTIDE SEQUENCE [LARGE SCALE GENOMIC DNA]</scope>
    <source>
        <strain evidence="2 3">NBS58-1</strain>
    </source>
</reference>
<evidence type="ECO:0000313" key="2">
    <source>
        <dbReference type="EMBL" id="KAA3437639.1"/>
    </source>
</evidence>
<organism evidence="2 3">
    <name type="scientific">Rufibacter hautae</name>
    <dbReference type="NCBI Taxonomy" id="2595005"/>
    <lineage>
        <taxon>Bacteria</taxon>
        <taxon>Pseudomonadati</taxon>
        <taxon>Bacteroidota</taxon>
        <taxon>Cytophagia</taxon>
        <taxon>Cytophagales</taxon>
        <taxon>Hymenobacteraceae</taxon>
        <taxon>Rufibacter</taxon>
    </lineage>
</organism>
<dbReference type="Pfam" id="PF13474">
    <property type="entry name" value="SnoaL_3"/>
    <property type="match status" value="1"/>
</dbReference>
<dbReference type="Proteomes" id="UP000324133">
    <property type="component" value="Unassembled WGS sequence"/>
</dbReference>
<keyword evidence="3" id="KW-1185">Reference proteome</keyword>
<dbReference type="AlphaFoldDB" id="A0A5B6TB01"/>
<dbReference type="EMBL" id="VKKY01000002">
    <property type="protein sequence ID" value="KAA3437639.1"/>
    <property type="molecule type" value="Genomic_DNA"/>
</dbReference>
<sequence>MKRLFLILIVTFYFVVQANLTAYAQNLQSVKQTLTDWNEAIMYKDIEKAISVFDDNANVIVIGSGKEEVHKGNAEIRKFLERFFTNPFSASWDMSNVSIDSNKKTAWAFVNGEATIKGDDGSIIKMPYRITVVMVWKGATWKWRLFNGSVPEKD</sequence>
<dbReference type="OrthoDB" id="7210461at2"/>
<dbReference type="SUPFAM" id="SSF54427">
    <property type="entry name" value="NTF2-like"/>
    <property type="match status" value="1"/>
</dbReference>
<evidence type="ECO:0000313" key="3">
    <source>
        <dbReference type="Proteomes" id="UP000324133"/>
    </source>
</evidence>